<dbReference type="PRINTS" id="PR00039">
    <property type="entry name" value="HTHLYSR"/>
</dbReference>
<dbReference type="FunFam" id="1.10.10.10:FF:000001">
    <property type="entry name" value="LysR family transcriptional regulator"/>
    <property type="match status" value="1"/>
</dbReference>
<dbReference type="InterPro" id="IPR036390">
    <property type="entry name" value="WH_DNA-bd_sf"/>
</dbReference>
<evidence type="ECO:0000313" key="7">
    <source>
        <dbReference type="Proteomes" id="UP000256542"/>
    </source>
</evidence>
<dbReference type="GO" id="GO:0043565">
    <property type="term" value="F:sequence-specific DNA binding"/>
    <property type="evidence" value="ECO:0007669"/>
    <property type="project" value="TreeGrafter"/>
</dbReference>
<keyword evidence="4" id="KW-0804">Transcription</keyword>
<protein>
    <submittedName>
        <fullName evidence="6">LysR family transcriptional regulator</fullName>
    </submittedName>
</protein>
<dbReference type="Pfam" id="PF03466">
    <property type="entry name" value="LysR_substrate"/>
    <property type="match status" value="1"/>
</dbReference>
<keyword evidence="3" id="KW-0238">DNA-binding</keyword>
<evidence type="ECO:0000256" key="1">
    <source>
        <dbReference type="ARBA" id="ARBA00009437"/>
    </source>
</evidence>
<organism evidence="6 7">
    <name type="scientific">Marinomonas pollencensis</name>
    <dbReference type="NCBI Taxonomy" id="491954"/>
    <lineage>
        <taxon>Bacteria</taxon>
        <taxon>Pseudomonadati</taxon>
        <taxon>Pseudomonadota</taxon>
        <taxon>Gammaproteobacteria</taxon>
        <taxon>Oceanospirillales</taxon>
        <taxon>Oceanospirillaceae</taxon>
        <taxon>Marinomonas</taxon>
    </lineage>
</organism>
<dbReference type="Proteomes" id="UP000256542">
    <property type="component" value="Unassembled WGS sequence"/>
</dbReference>
<evidence type="ECO:0000256" key="4">
    <source>
        <dbReference type="ARBA" id="ARBA00023163"/>
    </source>
</evidence>
<accession>A0A3E0DR83</accession>
<dbReference type="Pfam" id="PF00126">
    <property type="entry name" value="HTH_1"/>
    <property type="match status" value="1"/>
</dbReference>
<comment type="similarity">
    <text evidence="1">Belongs to the LysR transcriptional regulatory family.</text>
</comment>
<dbReference type="GO" id="GO:0003700">
    <property type="term" value="F:DNA-binding transcription factor activity"/>
    <property type="evidence" value="ECO:0007669"/>
    <property type="project" value="InterPro"/>
</dbReference>
<comment type="caution">
    <text evidence="6">The sequence shown here is derived from an EMBL/GenBank/DDBJ whole genome shotgun (WGS) entry which is preliminary data.</text>
</comment>
<keyword evidence="7" id="KW-1185">Reference proteome</keyword>
<dbReference type="Gene3D" id="1.10.10.10">
    <property type="entry name" value="Winged helix-like DNA-binding domain superfamily/Winged helix DNA-binding domain"/>
    <property type="match status" value="1"/>
</dbReference>
<dbReference type="AlphaFoldDB" id="A0A3E0DR83"/>
<reference evidence="6 7" key="1">
    <citation type="submission" date="2018-08" db="EMBL/GenBank/DDBJ databases">
        <title>Genomic Encyclopedia of Type Strains, Phase III (KMG-III): the genomes of soil and plant-associated and newly described type strains.</title>
        <authorList>
            <person name="Whitman W."/>
        </authorList>
    </citation>
    <scope>NUCLEOTIDE SEQUENCE [LARGE SCALE GENOMIC DNA]</scope>
    <source>
        <strain evidence="6 7">CECT 7375</strain>
    </source>
</reference>
<dbReference type="PANTHER" id="PTHR30537">
    <property type="entry name" value="HTH-TYPE TRANSCRIPTIONAL REGULATOR"/>
    <property type="match status" value="1"/>
</dbReference>
<feature type="domain" description="HTH lysR-type" evidence="5">
    <location>
        <begin position="17"/>
        <end position="74"/>
    </location>
</feature>
<evidence type="ECO:0000313" key="6">
    <source>
        <dbReference type="EMBL" id="REG85647.1"/>
    </source>
</evidence>
<sequence>MVLTGRYILEPCMINDINLADIRSFVLIAKLGTFTKAADALSVSRSHVSRQISALEQQMKVTLFTRTTRSLRLTQAGERFFLQCEKAINEIDQALIAAVDDTDEVRGFIRVNCVGGYLGENIVSDYVAEFMLAYPDIKVDLDFSSHRIDLIQDDFDIAFRMGKLDDAGFVAKSLMDIEIVTLASPCYLKRQGTPLHPTELKQHRCLIGSVKRWSFESIESPHEHLDIDIEGQLISKNGRALMTNALLGNGIIRVPRLYCDEEIKAGKLIEILPKWKVPSVLFSAIYHKDKYQPKRLRVFIKFVKERFRAEFF</sequence>
<evidence type="ECO:0000256" key="2">
    <source>
        <dbReference type="ARBA" id="ARBA00023015"/>
    </source>
</evidence>
<dbReference type="CDD" id="cd08422">
    <property type="entry name" value="PBP2_CrgA_like"/>
    <property type="match status" value="1"/>
</dbReference>
<dbReference type="InterPro" id="IPR000847">
    <property type="entry name" value="LysR_HTH_N"/>
</dbReference>
<dbReference type="InterPro" id="IPR058163">
    <property type="entry name" value="LysR-type_TF_proteobact-type"/>
</dbReference>
<evidence type="ECO:0000256" key="3">
    <source>
        <dbReference type="ARBA" id="ARBA00023125"/>
    </source>
</evidence>
<dbReference type="InterPro" id="IPR005119">
    <property type="entry name" value="LysR_subst-bd"/>
</dbReference>
<dbReference type="SUPFAM" id="SSF46785">
    <property type="entry name" value="Winged helix' DNA-binding domain"/>
    <property type="match status" value="1"/>
</dbReference>
<evidence type="ECO:0000259" key="5">
    <source>
        <dbReference type="PROSITE" id="PS50931"/>
    </source>
</evidence>
<dbReference type="EMBL" id="QUNG01000002">
    <property type="protein sequence ID" value="REG85647.1"/>
    <property type="molecule type" value="Genomic_DNA"/>
</dbReference>
<dbReference type="Gene3D" id="3.40.190.290">
    <property type="match status" value="1"/>
</dbReference>
<dbReference type="PANTHER" id="PTHR30537:SF5">
    <property type="entry name" value="HTH-TYPE TRANSCRIPTIONAL ACTIVATOR TTDR-RELATED"/>
    <property type="match status" value="1"/>
</dbReference>
<name>A0A3E0DR83_9GAMM</name>
<dbReference type="SUPFAM" id="SSF53850">
    <property type="entry name" value="Periplasmic binding protein-like II"/>
    <property type="match status" value="1"/>
</dbReference>
<dbReference type="GO" id="GO:0006351">
    <property type="term" value="P:DNA-templated transcription"/>
    <property type="evidence" value="ECO:0007669"/>
    <property type="project" value="TreeGrafter"/>
</dbReference>
<keyword evidence="2" id="KW-0805">Transcription regulation</keyword>
<gene>
    <name evidence="6" type="ORF">DFP81_102180</name>
</gene>
<dbReference type="InterPro" id="IPR036388">
    <property type="entry name" value="WH-like_DNA-bd_sf"/>
</dbReference>
<proteinExistence type="inferred from homology"/>
<dbReference type="PROSITE" id="PS50931">
    <property type="entry name" value="HTH_LYSR"/>
    <property type="match status" value="1"/>
</dbReference>